<evidence type="ECO:0000313" key="2">
    <source>
        <dbReference type="Proteomes" id="UP000623467"/>
    </source>
</evidence>
<evidence type="ECO:0000313" key="1">
    <source>
        <dbReference type="EMBL" id="KAF7349559.1"/>
    </source>
</evidence>
<comment type="caution">
    <text evidence="1">The sequence shown here is derived from an EMBL/GenBank/DDBJ whole genome shotgun (WGS) entry which is preliminary data.</text>
</comment>
<dbReference type="EMBL" id="JACAZH010000015">
    <property type="protein sequence ID" value="KAF7349559.1"/>
    <property type="molecule type" value="Genomic_DNA"/>
</dbReference>
<gene>
    <name evidence="1" type="ORF">MSAN_01681000</name>
</gene>
<dbReference type="PANTHER" id="PTHR33096">
    <property type="entry name" value="CXC2 DOMAIN-CONTAINING PROTEIN"/>
    <property type="match status" value="1"/>
</dbReference>
<sequence length="331" mass="37537">MATFDSNSSLLRSACRGREVDEDGVATQGASKERFDNRITPGDYYLPWEGVDKWEKEGVVDLMKSFAARTEGEEEQEDGSSERWQNMEDVTSRAYGMYDETGVFLALRRHNFVLKVVDLVRSRELSKYPLAVTAHILNALGEAAIGYDIGCKLGKMIKVHPALKDLAQDKKFRVLVGSFHEHGHNRLCGLDNLMTYVEGVGLEPLEGCEPFFSKSNALVSTTRYASRFHRQQAIPTYLQHTDTLDTYYSLSSTTVLEIKSTFNASRDSMRELGVQSRAEFESWRASEKAHLSTLLKEPEEETLEMEYFQELVNLQDAEYVRASFIEGDTAY</sequence>
<accession>A0A8H6XZD7</accession>
<keyword evidence="2" id="KW-1185">Reference proteome</keyword>
<dbReference type="Proteomes" id="UP000623467">
    <property type="component" value="Unassembled WGS sequence"/>
</dbReference>
<name>A0A8H6XZD7_9AGAR</name>
<organism evidence="1 2">
    <name type="scientific">Mycena sanguinolenta</name>
    <dbReference type="NCBI Taxonomy" id="230812"/>
    <lineage>
        <taxon>Eukaryota</taxon>
        <taxon>Fungi</taxon>
        <taxon>Dikarya</taxon>
        <taxon>Basidiomycota</taxon>
        <taxon>Agaricomycotina</taxon>
        <taxon>Agaricomycetes</taxon>
        <taxon>Agaricomycetidae</taxon>
        <taxon>Agaricales</taxon>
        <taxon>Marasmiineae</taxon>
        <taxon>Mycenaceae</taxon>
        <taxon>Mycena</taxon>
    </lineage>
</organism>
<dbReference type="InterPro" id="IPR040521">
    <property type="entry name" value="KDZ"/>
</dbReference>
<reference evidence="1" key="1">
    <citation type="submission" date="2020-05" db="EMBL/GenBank/DDBJ databases">
        <title>Mycena genomes resolve the evolution of fungal bioluminescence.</title>
        <authorList>
            <person name="Tsai I.J."/>
        </authorList>
    </citation>
    <scope>NUCLEOTIDE SEQUENCE</scope>
    <source>
        <strain evidence="1">160909Yilan</strain>
    </source>
</reference>
<protein>
    <submittedName>
        <fullName evidence="1">Uncharacterized protein</fullName>
    </submittedName>
</protein>
<dbReference type="OrthoDB" id="3251205at2759"/>
<dbReference type="AlphaFoldDB" id="A0A8H6XZD7"/>
<proteinExistence type="predicted"/>
<dbReference type="Pfam" id="PF18758">
    <property type="entry name" value="KDZ"/>
    <property type="match status" value="1"/>
</dbReference>
<dbReference type="PANTHER" id="PTHR33096:SF1">
    <property type="entry name" value="CXC1-LIKE CYSTEINE CLUSTER ASSOCIATED WITH KDZ TRANSPOSASES DOMAIN-CONTAINING PROTEIN"/>
    <property type="match status" value="1"/>
</dbReference>